<gene>
    <name evidence="1" type="ORF">BZG36_05694</name>
</gene>
<dbReference type="EMBL" id="MVBO01000236">
    <property type="protein sequence ID" value="OZJ01799.1"/>
    <property type="molecule type" value="Genomic_DNA"/>
</dbReference>
<reference evidence="1 2" key="1">
    <citation type="journal article" date="2017" name="Mycologia">
        <title>Bifiguratus adelaidae, gen. et sp. nov., a new member of Mucoromycotina in endophytic and soil-dwelling habitats.</title>
        <authorList>
            <person name="Torres-Cruz T.J."/>
            <person name="Billingsley Tobias T.L."/>
            <person name="Almatruk M."/>
            <person name="Hesse C."/>
            <person name="Kuske C.R."/>
            <person name="Desiro A."/>
            <person name="Benucci G.M."/>
            <person name="Bonito G."/>
            <person name="Stajich J.E."/>
            <person name="Dunlap C."/>
            <person name="Arnold A.E."/>
            <person name="Porras-Alfaro A."/>
        </authorList>
    </citation>
    <scope>NUCLEOTIDE SEQUENCE [LARGE SCALE GENOMIC DNA]</scope>
    <source>
        <strain evidence="1 2">AZ0501</strain>
    </source>
</reference>
<organism evidence="1 2">
    <name type="scientific">Bifiguratus adelaidae</name>
    <dbReference type="NCBI Taxonomy" id="1938954"/>
    <lineage>
        <taxon>Eukaryota</taxon>
        <taxon>Fungi</taxon>
        <taxon>Fungi incertae sedis</taxon>
        <taxon>Mucoromycota</taxon>
        <taxon>Mucoromycotina</taxon>
        <taxon>Endogonomycetes</taxon>
        <taxon>Endogonales</taxon>
        <taxon>Endogonales incertae sedis</taxon>
        <taxon>Bifiguratus</taxon>
    </lineage>
</organism>
<accession>A0A261XTW7</accession>
<evidence type="ECO:0000313" key="2">
    <source>
        <dbReference type="Proteomes" id="UP000242875"/>
    </source>
</evidence>
<proteinExistence type="predicted"/>
<name>A0A261XTW7_9FUNG</name>
<keyword evidence="2" id="KW-1185">Reference proteome</keyword>
<dbReference type="AlphaFoldDB" id="A0A261XTW7"/>
<dbReference type="Proteomes" id="UP000242875">
    <property type="component" value="Unassembled WGS sequence"/>
</dbReference>
<comment type="caution">
    <text evidence="1">The sequence shown here is derived from an EMBL/GenBank/DDBJ whole genome shotgun (WGS) entry which is preliminary data.</text>
</comment>
<evidence type="ECO:0000313" key="1">
    <source>
        <dbReference type="EMBL" id="OZJ01799.1"/>
    </source>
</evidence>
<sequence length="108" mass="12289">MYDDYNNAYLVFRNEEDQITIPKSITENLHVMNNCKYNQEWSVLKRRDPARIPGHLRGHITIVNYNTIITNITNINLNSPTPEIVSKSVERGSLKLPKGGLADPANPL</sequence>
<protein>
    <submittedName>
        <fullName evidence="1">Uncharacterized protein</fullName>
    </submittedName>
</protein>